<dbReference type="PANTHER" id="PTHR21377">
    <property type="entry name" value="PROTEIN FAM210B, MITOCHONDRIAL"/>
    <property type="match status" value="1"/>
</dbReference>
<feature type="domain" description="DUF1279" evidence="8">
    <location>
        <begin position="111"/>
        <end position="197"/>
    </location>
</feature>
<dbReference type="Proteomes" id="UP001258017">
    <property type="component" value="Unassembled WGS sequence"/>
</dbReference>
<reference evidence="9" key="1">
    <citation type="submission" date="2021-08" db="EMBL/GenBank/DDBJ databases">
        <authorList>
            <person name="Misof B."/>
            <person name="Oliver O."/>
            <person name="Podsiadlowski L."/>
            <person name="Donath A."/>
            <person name="Peters R."/>
            <person name="Mayer C."/>
            <person name="Rust J."/>
            <person name="Gunkel S."/>
            <person name="Lesny P."/>
            <person name="Martin S."/>
            <person name="Oeyen J.P."/>
            <person name="Petersen M."/>
            <person name="Panagiotis P."/>
            <person name="Wilbrandt J."/>
            <person name="Tanja T."/>
        </authorList>
    </citation>
    <scope>NUCLEOTIDE SEQUENCE</scope>
    <source>
        <strain evidence="9">GBR_01_08_01A</strain>
        <tissue evidence="9">Thorax + abdomen</tissue>
    </source>
</reference>
<proteinExistence type="predicted"/>
<evidence type="ECO:0000313" key="9">
    <source>
        <dbReference type="EMBL" id="KAK2585614.1"/>
    </source>
</evidence>
<sequence length="246" mass="28235">MEAIINRGLRLVSNIRSTPSFLTNNGLPATRCLCCTDPRYWMFGSNENNARYRSALRSYFLFSHDHFLCQRMLKANVNKFGVTLAYSSNSPKQFKEDAYLPLPNKQLSVFQKMKQLTKDYWHILIPVHILTSIGWVAIFYTLIKNGVDVVSMLEKMHLSEKYLEMIRNSGAGDWALTYALYKLFTPARYTVTIGGTTMSIRYLNRLGYLKASSFKKAAKNVEQSQKSTTKHKTAFKTARQTEPPKT</sequence>
<evidence type="ECO:0000256" key="5">
    <source>
        <dbReference type="ARBA" id="ARBA00023136"/>
    </source>
</evidence>
<reference evidence="9" key="2">
    <citation type="journal article" date="2023" name="Commun. Biol.">
        <title>Intrasexual cuticular hydrocarbon dimorphism in a wasp sheds light on hydrocarbon biosynthesis genes in Hymenoptera.</title>
        <authorList>
            <person name="Moris V.C."/>
            <person name="Podsiadlowski L."/>
            <person name="Martin S."/>
            <person name="Oeyen J.P."/>
            <person name="Donath A."/>
            <person name="Petersen M."/>
            <person name="Wilbrandt J."/>
            <person name="Misof B."/>
            <person name="Liedtke D."/>
            <person name="Thamm M."/>
            <person name="Scheiner R."/>
            <person name="Schmitt T."/>
            <person name="Niehuis O."/>
        </authorList>
    </citation>
    <scope>NUCLEOTIDE SEQUENCE</scope>
    <source>
        <strain evidence="9">GBR_01_08_01A</strain>
    </source>
</reference>
<feature type="transmembrane region" description="Helical" evidence="7">
    <location>
        <begin position="120"/>
        <end position="143"/>
    </location>
</feature>
<organism evidence="9 10">
    <name type="scientific">Odynerus spinipes</name>
    <dbReference type="NCBI Taxonomy" id="1348599"/>
    <lineage>
        <taxon>Eukaryota</taxon>
        <taxon>Metazoa</taxon>
        <taxon>Ecdysozoa</taxon>
        <taxon>Arthropoda</taxon>
        <taxon>Hexapoda</taxon>
        <taxon>Insecta</taxon>
        <taxon>Pterygota</taxon>
        <taxon>Neoptera</taxon>
        <taxon>Endopterygota</taxon>
        <taxon>Hymenoptera</taxon>
        <taxon>Apocrita</taxon>
        <taxon>Aculeata</taxon>
        <taxon>Vespoidea</taxon>
        <taxon>Vespidae</taxon>
        <taxon>Eumeninae</taxon>
        <taxon>Odynerus</taxon>
    </lineage>
</organism>
<keyword evidence="2 7" id="KW-0812">Transmembrane</keyword>
<keyword evidence="4" id="KW-0175">Coiled coil</keyword>
<dbReference type="InterPro" id="IPR009688">
    <property type="entry name" value="FAM210A/B-like_dom"/>
</dbReference>
<evidence type="ECO:0000256" key="6">
    <source>
        <dbReference type="SAM" id="MobiDB-lite"/>
    </source>
</evidence>
<protein>
    <recommendedName>
        <fullName evidence="8">DUF1279 domain-containing protein</fullName>
    </recommendedName>
</protein>
<feature type="region of interest" description="Disordered" evidence="6">
    <location>
        <begin position="221"/>
        <end position="246"/>
    </location>
</feature>
<keyword evidence="3 7" id="KW-1133">Transmembrane helix</keyword>
<keyword evidence="10" id="KW-1185">Reference proteome</keyword>
<dbReference type="GO" id="GO:0016020">
    <property type="term" value="C:membrane"/>
    <property type="evidence" value="ECO:0007669"/>
    <property type="project" value="UniProtKB-SubCell"/>
</dbReference>
<comment type="subcellular location">
    <subcellularLocation>
        <location evidence="1">Membrane</location>
        <topology evidence="1">Single-pass membrane protein</topology>
    </subcellularLocation>
</comment>
<evidence type="ECO:0000256" key="2">
    <source>
        <dbReference type="ARBA" id="ARBA00022692"/>
    </source>
</evidence>
<dbReference type="PANTHER" id="PTHR21377:SF1">
    <property type="entry name" value="PROTEIN FAM210A"/>
    <property type="match status" value="1"/>
</dbReference>
<evidence type="ECO:0000256" key="7">
    <source>
        <dbReference type="SAM" id="Phobius"/>
    </source>
</evidence>
<accession>A0AAD9RTM5</accession>
<keyword evidence="5 7" id="KW-0472">Membrane</keyword>
<evidence type="ECO:0000256" key="3">
    <source>
        <dbReference type="ARBA" id="ARBA00022989"/>
    </source>
</evidence>
<gene>
    <name evidence="9" type="ORF">KPH14_010239</name>
</gene>
<dbReference type="EMBL" id="JAIFRP010000021">
    <property type="protein sequence ID" value="KAK2585614.1"/>
    <property type="molecule type" value="Genomic_DNA"/>
</dbReference>
<dbReference type="Pfam" id="PF06916">
    <property type="entry name" value="FAM210A-B_dom"/>
    <property type="match status" value="1"/>
</dbReference>
<evidence type="ECO:0000313" key="10">
    <source>
        <dbReference type="Proteomes" id="UP001258017"/>
    </source>
</evidence>
<comment type="caution">
    <text evidence="9">The sequence shown here is derived from an EMBL/GenBank/DDBJ whole genome shotgun (WGS) entry which is preliminary data.</text>
</comment>
<evidence type="ECO:0000256" key="4">
    <source>
        <dbReference type="ARBA" id="ARBA00023054"/>
    </source>
</evidence>
<name>A0AAD9RTM5_9HYME</name>
<evidence type="ECO:0000259" key="8">
    <source>
        <dbReference type="Pfam" id="PF06916"/>
    </source>
</evidence>
<dbReference type="InterPro" id="IPR045866">
    <property type="entry name" value="FAM210A/B-like"/>
</dbReference>
<dbReference type="GO" id="GO:0005739">
    <property type="term" value="C:mitochondrion"/>
    <property type="evidence" value="ECO:0007669"/>
    <property type="project" value="TreeGrafter"/>
</dbReference>
<evidence type="ECO:0000256" key="1">
    <source>
        <dbReference type="ARBA" id="ARBA00004167"/>
    </source>
</evidence>
<dbReference type="AlphaFoldDB" id="A0AAD9RTM5"/>